<accession>A0A6J7MN09</accession>
<evidence type="ECO:0000313" key="8">
    <source>
        <dbReference type="EMBL" id="CAB4728619.1"/>
    </source>
</evidence>
<dbReference type="SUPFAM" id="SSF47203">
    <property type="entry name" value="Acyl-CoA dehydrogenase C-terminal domain-like"/>
    <property type="match status" value="1"/>
</dbReference>
<organism evidence="10">
    <name type="scientific">freshwater metagenome</name>
    <dbReference type="NCBI Taxonomy" id="449393"/>
    <lineage>
        <taxon>unclassified sequences</taxon>
        <taxon>metagenomes</taxon>
        <taxon>ecological metagenomes</taxon>
    </lineage>
</organism>
<dbReference type="Pfam" id="PF00441">
    <property type="entry name" value="Acyl-CoA_dh_1"/>
    <property type="match status" value="1"/>
</dbReference>
<dbReference type="Gene3D" id="1.20.140.10">
    <property type="entry name" value="Butyryl-CoA Dehydrogenase, subunit A, domain 3"/>
    <property type="match status" value="1"/>
</dbReference>
<evidence type="ECO:0000259" key="6">
    <source>
        <dbReference type="Pfam" id="PF00441"/>
    </source>
</evidence>
<keyword evidence="5" id="KW-0560">Oxidoreductase</keyword>
<dbReference type="InterPro" id="IPR037069">
    <property type="entry name" value="AcylCoA_DH/ox_N_sf"/>
</dbReference>
<dbReference type="InterPro" id="IPR046373">
    <property type="entry name" value="Acyl-CoA_Oxase/DH_mid-dom_sf"/>
</dbReference>
<dbReference type="Pfam" id="PF02771">
    <property type="entry name" value="Acyl-CoA_dh_N"/>
    <property type="match status" value="1"/>
</dbReference>
<dbReference type="InterPro" id="IPR013786">
    <property type="entry name" value="AcylCoA_DH/ox_N"/>
</dbReference>
<protein>
    <submittedName>
        <fullName evidence="10">Unannotated protein</fullName>
    </submittedName>
</protein>
<keyword evidence="3" id="KW-0285">Flavoprotein</keyword>
<dbReference type="GO" id="GO:0003995">
    <property type="term" value="F:acyl-CoA dehydrogenase activity"/>
    <property type="evidence" value="ECO:0007669"/>
    <property type="project" value="TreeGrafter"/>
</dbReference>
<dbReference type="InterPro" id="IPR009100">
    <property type="entry name" value="AcylCoA_DH/oxidase_NM_dom_sf"/>
</dbReference>
<proteinExistence type="inferred from homology"/>
<dbReference type="InterPro" id="IPR009075">
    <property type="entry name" value="AcylCo_DH/oxidase_C"/>
</dbReference>
<dbReference type="Gene3D" id="2.40.110.10">
    <property type="entry name" value="Butyryl-CoA Dehydrogenase, subunit A, domain 2"/>
    <property type="match status" value="1"/>
</dbReference>
<name>A0A6J7MN09_9ZZZZ</name>
<dbReference type="PANTHER" id="PTHR43884">
    <property type="entry name" value="ACYL-COA DEHYDROGENASE"/>
    <property type="match status" value="1"/>
</dbReference>
<sequence>MDFALNEEQNATRDLARRILGDLVTPDRHKELEGAGEWFDHKAWSALADAGLLGIALPEAYGGAGLGFLEVAFVLEEIGHTVAKLPYMASIVLGALPIAEFGTADQQAAWLPSLADGSSVATAGLVAGRATTAVEADGQWTLTGRRDFVPAGLDANLALIPADTPSGNTVFVVDLKGAGVTLVRQDTTTGIPEAQIELAGAPAIGVLGAVGGGGEIVAWITLRGTAALAAIAVGVCEAALRITAEYTKTREQFGRPIATFQAVGQRAADAYIDTEAVRLTALQAAWRISEGLPAENEVAIAKFWAADGGQRVVHAAQHLHGGMGVDRDYPVHRYFLWAKSIELTFGGATAQLLKIGKALADG</sequence>
<comment type="similarity">
    <text evidence="2">Belongs to the acyl-CoA dehydrogenase family.</text>
</comment>
<evidence type="ECO:0000256" key="5">
    <source>
        <dbReference type="ARBA" id="ARBA00023002"/>
    </source>
</evidence>
<dbReference type="PANTHER" id="PTHR43884:SF20">
    <property type="entry name" value="ACYL-COA DEHYDROGENASE FADE28"/>
    <property type="match status" value="1"/>
</dbReference>
<dbReference type="EMBL" id="CAEZYR010000007">
    <property type="protein sequence ID" value="CAB4728619.1"/>
    <property type="molecule type" value="Genomic_DNA"/>
</dbReference>
<evidence type="ECO:0000256" key="1">
    <source>
        <dbReference type="ARBA" id="ARBA00001974"/>
    </source>
</evidence>
<feature type="domain" description="Acyl-CoA dehydrogenase/oxidase N-terminal" evidence="7">
    <location>
        <begin position="6"/>
        <end position="117"/>
    </location>
</feature>
<evidence type="ECO:0000256" key="3">
    <source>
        <dbReference type="ARBA" id="ARBA00022630"/>
    </source>
</evidence>
<comment type="cofactor">
    <cofactor evidence="1">
        <name>FAD</name>
        <dbReference type="ChEBI" id="CHEBI:57692"/>
    </cofactor>
</comment>
<dbReference type="EMBL" id="CAFBOS010000017">
    <property type="protein sequence ID" value="CAB4982321.1"/>
    <property type="molecule type" value="Genomic_DNA"/>
</dbReference>
<keyword evidence="4" id="KW-0274">FAD</keyword>
<dbReference type="EMBL" id="CAFBMH010000104">
    <property type="protein sequence ID" value="CAB4924281.1"/>
    <property type="molecule type" value="Genomic_DNA"/>
</dbReference>
<evidence type="ECO:0000259" key="7">
    <source>
        <dbReference type="Pfam" id="PF02771"/>
    </source>
</evidence>
<evidence type="ECO:0000313" key="9">
    <source>
        <dbReference type="EMBL" id="CAB4924281.1"/>
    </source>
</evidence>
<reference evidence="10" key="1">
    <citation type="submission" date="2020-05" db="EMBL/GenBank/DDBJ databases">
        <authorList>
            <person name="Chiriac C."/>
            <person name="Salcher M."/>
            <person name="Ghai R."/>
            <person name="Kavagutti S V."/>
        </authorList>
    </citation>
    <scope>NUCLEOTIDE SEQUENCE</scope>
</reference>
<feature type="domain" description="Acyl-CoA dehydrogenase/oxidase C-terminal" evidence="6">
    <location>
        <begin position="223"/>
        <end position="359"/>
    </location>
</feature>
<dbReference type="GO" id="GO:0050660">
    <property type="term" value="F:flavin adenine dinucleotide binding"/>
    <property type="evidence" value="ECO:0007669"/>
    <property type="project" value="InterPro"/>
</dbReference>
<evidence type="ECO:0000313" key="10">
    <source>
        <dbReference type="EMBL" id="CAB4982321.1"/>
    </source>
</evidence>
<dbReference type="InterPro" id="IPR036250">
    <property type="entry name" value="AcylCo_DH-like_C"/>
</dbReference>
<dbReference type="Gene3D" id="1.10.540.10">
    <property type="entry name" value="Acyl-CoA dehydrogenase/oxidase, N-terminal domain"/>
    <property type="match status" value="1"/>
</dbReference>
<evidence type="ECO:0000256" key="2">
    <source>
        <dbReference type="ARBA" id="ARBA00009347"/>
    </source>
</evidence>
<evidence type="ECO:0000256" key="4">
    <source>
        <dbReference type="ARBA" id="ARBA00022827"/>
    </source>
</evidence>
<dbReference type="SUPFAM" id="SSF56645">
    <property type="entry name" value="Acyl-CoA dehydrogenase NM domain-like"/>
    <property type="match status" value="1"/>
</dbReference>
<gene>
    <name evidence="8" type="ORF">UFOPK2754_00319</name>
    <name evidence="9" type="ORF">UFOPK3543_02270</name>
    <name evidence="10" type="ORF">UFOPK3967_00438</name>
</gene>
<dbReference type="PIRSF" id="PIRSF016578">
    <property type="entry name" value="HsaA"/>
    <property type="match status" value="1"/>
</dbReference>
<dbReference type="AlphaFoldDB" id="A0A6J7MN09"/>